<protein>
    <recommendedName>
        <fullName evidence="5">Proteophosphoglycan ppg4</fullName>
    </recommendedName>
</protein>
<evidence type="ECO:0000313" key="3">
    <source>
        <dbReference type="EMBL" id="GJN90203.1"/>
    </source>
</evidence>
<feature type="compositionally biased region" description="Basic and acidic residues" evidence="1">
    <location>
        <begin position="436"/>
        <end position="445"/>
    </location>
</feature>
<feature type="transmembrane region" description="Helical" evidence="2">
    <location>
        <begin position="150"/>
        <end position="173"/>
    </location>
</feature>
<proteinExistence type="predicted"/>
<feature type="transmembrane region" description="Helical" evidence="2">
    <location>
        <begin position="324"/>
        <end position="347"/>
    </location>
</feature>
<reference evidence="3 4" key="1">
    <citation type="submission" date="2021-12" db="EMBL/GenBank/DDBJ databases">
        <title>High titer production of polyol ester of fatty acids by Rhodotorula paludigena BS15 towards product separation-free biomass refinery.</title>
        <authorList>
            <person name="Mano J."/>
            <person name="Ono H."/>
            <person name="Tanaka T."/>
            <person name="Naito K."/>
            <person name="Sushida H."/>
            <person name="Ike M."/>
            <person name="Tokuyasu K."/>
            <person name="Kitaoka M."/>
        </authorList>
    </citation>
    <scope>NUCLEOTIDE SEQUENCE [LARGE SCALE GENOMIC DNA]</scope>
    <source>
        <strain evidence="3 4">BS15</strain>
    </source>
</reference>
<dbReference type="AlphaFoldDB" id="A0AAV5GND6"/>
<feature type="transmembrane region" description="Helical" evidence="2">
    <location>
        <begin position="106"/>
        <end position="129"/>
    </location>
</feature>
<evidence type="ECO:0000256" key="1">
    <source>
        <dbReference type="SAM" id="MobiDB-lite"/>
    </source>
</evidence>
<evidence type="ECO:0000313" key="4">
    <source>
        <dbReference type="Proteomes" id="UP001342314"/>
    </source>
</evidence>
<keyword evidence="2" id="KW-1133">Transmembrane helix</keyword>
<keyword evidence="4" id="KW-1185">Reference proteome</keyword>
<accession>A0AAV5GND6</accession>
<keyword evidence="2" id="KW-0472">Membrane</keyword>
<dbReference type="EMBL" id="BQKY01000006">
    <property type="protein sequence ID" value="GJN90203.1"/>
    <property type="molecule type" value="Genomic_DNA"/>
</dbReference>
<feature type="transmembrane region" description="Helical" evidence="2">
    <location>
        <begin position="235"/>
        <end position="256"/>
    </location>
</feature>
<organism evidence="3 4">
    <name type="scientific">Rhodotorula paludigena</name>
    <dbReference type="NCBI Taxonomy" id="86838"/>
    <lineage>
        <taxon>Eukaryota</taxon>
        <taxon>Fungi</taxon>
        <taxon>Dikarya</taxon>
        <taxon>Basidiomycota</taxon>
        <taxon>Pucciniomycotina</taxon>
        <taxon>Microbotryomycetes</taxon>
        <taxon>Sporidiobolales</taxon>
        <taxon>Sporidiobolaceae</taxon>
        <taxon>Rhodotorula</taxon>
    </lineage>
</organism>
<feature type="region of interest" description="Disordered" evidence="1">
    <location>
        <begin position="417"/>
        <end position="471"/>
    </location>
</feature>
<comment type="caution">
    <text evidence="3">The sequence shown here is derived from an EMBL/GenBank/DDBJ whole genome shotgun (WGS) entry which is preliminary data.</text>
</comment>
<gene>
    <name evidence="3" type="ORF">Rhopal_003202-T1</name>
</gene>
<keyword evidence="2" id="KW-0812">Transmembrane</keyword>
<feature type="compositionally biased region" description="Polar residues" evidence="1">
    <location>
        <begin position="419"/>
        <end position="429"/>
    </location>
</feature>
<feature type="transmembrane region" description="Helical" evidence="2">
    <location>
        <begin position="367"/>
        <end position="387"/>
    </location>
</feature>
<sequence length="471" mass="52401">MQSLIHDQMYPQFSPGLKARVAVLIVLLAFVIIVSFTYLFLNVRSTRRKGRDVWIARLVRRPAGRYLALNQYIIYPALSIVLSASWIAFAAYIYEMFGPSYGNPRSLFLWLSLGWLPFFALLSVTTYSTTSAANLASRGRKPGTHRLSPFFSGLICAILLPVVLGVVTGVGIWTGSRWYRFATRWQRAYNYLGQQADVYTGGAPDAAAVETASALLLGRCETAQSWADAQLTNSIIYIVVSAVLIFMNVFAGLYLLSSLRQIDDRHLVVPRGTPLVAPLEPLPATTLHGDTATLADVCDAGQPAAWEEDAAVSKLKVHRLRWDVTLFFFSVVPSLLAFIAYAAWLGTRLWQVMWDAPRFEFACLGMIWIYAAVSLACLSALTIKTILSLRNAARQNLPDSASYMAESAQWRRRAMGVSQPATRESSLSSDEGIEIDSSHPRKTDEWSAWSQKSERHEWKGSRQLAGVSQRV</sequence>
<feature type="transmembrane region" description="Helical" evidence="2">
    <location>
        <begin position="72"/>
        <end position="94"/>
    </location>
</feature>
<feature type="transmembrane region" description="Helical" evidence="2">
    <location>
        <begin position="20"/>
        <end position="41"/>
    </location>
</feature>
<evidence type="ECO:0000256" key="2">
    <source>
        <dbReference type="SAM" id="Phobius"/>
    </source>
</evidence>
<dbReference type="Proteomes" id="UP001342314">
    <property type="component" value="Unassembled WGS sequence"/>
</dbReference>
<name>A0AAV5GND6_9BASI</name>
<evidence type="ECO:0008006" key="5">
    <source>
        <dbReference type="Google" id="ProtNLM"/>
    </source>
</evidence>